<evidence type="ECO:0000313" key="2">
    <source>
        <dbReference type="EMBL" id="PSR80590.1"/>
    </source>
</evidence>
<feature type="signal peptide" evidence="1">
    <location>
        <begin position="1"/>
        <end position="19"/>
    </location>
</feature>
<protein>
    <submittedName>
        <fullName evidence="2">Uncharacterized protein</fullName>
    </submittedName>
</protein>
<evidence type="ECO:0000256" key="1">
    <source>
        <dbReference type="SAM" id="SignalP"/>
    </source>
</evidence>
<evidence type="ECO:0000313" key="3">
    <source>
        <dbReference type="Proteomes" id="UP000241462"/>
    </source>
</evidence>
<gene>
    <name evidence="2" type="ORF">BD289DRAFT_440493</name>
</gene>
<dbReference type="EMBL" id="KZ678525">
    <property type="protein sequence ID" value="PSR80590.1"/>
    <property type="molecule type" value="Genomic_DNA"/>
</dbReference>
<dbReference type="InParanoid" id="A0A2T3A0M8"/>
<sequence length="115" mass="12896">MLVFLSLAFLLVFVSFLSPRIPRKHPEAYNSTGEQPHHLIGPTGWDRADQFPRLGLFAFLSFSILVLAVRLPPSHVHLLLFGERRQCDSVAVLDVFSAAPKLFADPPQLPHTTRP</sequence>
<keyword evidence="1" id="KW-0732">Signal</keyword>
<accession>A0A2T3A0M8</accession>
<reference evidence="2 3" key="1">
    <citation type="journal article" date="2018" name="Mycol. Prog.">
        <title>Coniella lustricola, a new species from submerged detritus.</title>
        <authorList>
            <person name="Raudabaugh D.B."/>
            <person name="Iturriaga T."/>
            <person name="Carver A."/>
            <person name="Mondo S."/>
            <person name="Pangilinan J."/>
            <person name="Lipzen A."/>
            <person name="He G."/>
            <person name="Amirebrahimi M."/>
            <person name="Grigoriev I.V."/>
            <person name="Miller A.N."/>
        </authorList>
    </citation>
    <scope>NUCLEOTIDE SEQUENCE [LARGE SCALE GENOMIC DNA]</scope>
    <source>
        <strain evidence="2 3">B22-T-1</strain>
    </source>
</reference>
<keyword evidence="3" id="KW-1185">Reference proteome</keyword>
<organism evidence="2 3">
    <name type="scientific">Coniella lustricola</name>
    <dbReference type="NCBI Taxonomy" id="2025994"/>
    <lineage>
        <taxon>Eukaryota</taxon>
        <taxon>Fungi</taxon>
        <taxon>Dikarya</taxon>
        <taxon>Ascomycota</taxon>
        <taxon>Pezizomycotina</taxon>
        <taxon>Sordariomycetes</taxon>
        <taxon>Sordariomycetidae</taxon>
        <taxon>Diaporthales</taxon>
        <taxon>Schizoparmaceae</taxon>
        <taxon>Coniella</taxon>
    </lineage>
</organism>
<dbReference type="AlphaFoldDB" id="A0A2T3A0M8"/>
<dbReference type="Proteomes" id="UP000241462">
    <property type="component" value="Unassembled WGS sequence"/>
</dbReference>
<feature type="chain" id="PRO_5015756334" evidence="1">
    <location>
        <begin position="20"/>
        <end position="115"/>
    </location>
</feature>
<proteinExistence type="predicted"/>
<name>A0A2T3A0M8_9PEZI</name>